<comment type="caution">
    <text evidence="3">The sequence shown here is derived from an EMBL/GenBank/DDBJ whole genome shotgun (WGS) entry which is preliminary data.</text>
</comment>
<evidence type="ECO:0000313" key="3">
    <source>
        <dbReference type="EMBL" id="KAJ4980154.1"/>
    </source>
</evidence>
<name>A0A9Q0L1D0_9MAGN</name>
<protein>
    <submittedName>
        <fullName evidence="3">Uncharacterized protein</fullName>
    </submittedName>
</protein>
<proteinExistence type="predicted"/>
<gene>
    <name evidence="3" type="ORF">NE237_010934</name>
</gene>
<keyword evidence="4" id="KW-1185">Reference proteome</keyword>
<keyword evidence="2" id="KW-0012">Acyltransferase</keyword>
<dbReference type="Pfam" id="PF02458">
    <property type="entry name" value="Transferase"/>
    <property type="match status" value="1"/>
</dbReference>
<dbReference type="PANTHER" id="PTHR31625">
    <property type="match status" value="1"/>
</dbReference>
<dbReference type="Proteomes" id="UP001141806">
    <property type="component" value="Unassembled WGS sequence"/>
</dbReference>
<dbReference type="InterPro" id="IPR051504">
    <property type="entry name" value="Plant_metabolite_acyltrans"/>
</dbReference>
<dbReference type="AlphaFoldDB" id="A0A9Q0L1D0"/>
<dbReference type="Gene3D" id="3.30.559.10">
    <property type="entry name" value="Chloramphenicol acetyltransferase-like domain"/>
    <property type="match status" value="2"/>
</dbReference>
<reference evidence="3" key="1">
    <citation type="journal article" date="2023" name="Plant J.">
        <title>The genome of the king protea, Protea cynaroides.</title>
        <authorList>
            <person name="Chang J."/>
            <person name="Duong T.A."/>
            <person name="Schoeman C."/>
            <person name="Ma X."/>
            <person name="Roodt D."/>
            <person name="Barker N."/>
            <person name="Li Z."/>
            <person name="Van de Peer Y."/>
            <person name="Mizrachi E."/>
        </authorList>
    </citation>
    <scope>NUCLEOTIDE SEQUENCE</scope>
    <source>
        <tissue evidence="3">Young leaves</tissue>
    </source>
</reference>
<accession>A0A9Q0L1D0</accession>
<evidence type="ECO:0000256" key="1">
    <source>
        <dbReference type="ARBA" id="ARBA00022679"/>
    </source>
</evidence>
<keyword evidence="1" id="KW-0808">Transferase</keyword>
<dbReference type="OrthoDB" id="1862401at2759"/>
<evidence type="ECO:0000256" key="2">
    <source>
        <dbReference type="ARBA" id="ARBA00023315"/>
    </source>
</evidence>
<dbReference type="EMBL" id="JAMYWD010000002">
    <property type="protein sequence ID" value="KAJ4980154.1"/>
    <property type="molecule type" value="Genomic_DNA"/>
</dbReference>
<dbReference type="GO" id="GO:0016747">
    <property type="term" value="F:acyltransferase activity, transferring groups other than amino-acyl groups"/>
    <property type="evidence" value="ECO:0007669"/>
    <property type="project" value="UniProtKB-ARBA"/>
</dbReference>
<evidence type="ECO:0000313" key="4">
    <source>
        <dbReference type="Proteomes" id="UP001141806"/>
    </source>
</evidence>
<organism evidence="3 4">
    <name type="scientific">Protea cynaroides</name>
    <dbReference type="NCBI Taxonomy" id="273540"/>
    <lineage>
        <taxon>Eukaryota</taxon>
        <taxon>Viridiplantae</taxon>
        <taxon>Streptophyta</taxon>
        <taxon>Embryophyta</taxon>
        <taxon>Tracheophyta</taxon>
        <taxon>Spermatophyta</taxon>
        <taxon>Magnoliopsida</taxon>
        <taxon>Proteales</taxon>
        <taxon>Proteaceae</taxon>
        <taxon>Protea</taxon>
    </lineage>
</organism>
<dbReference type="InterPro" id="IPR023213">
    <property type="entry name" value="CAT-like_dom_sf"/>
</dbReference>
<sequence length="457" mass="50883">MASSKSVKVIESRKIGPPKGSVTSATITIPLTFFDLLWLPLPTPQLLYYYDFPHPLTQFTQAFLLHIKHSLSLALINFYPLAGNLSWPHDSYKPMMNYVDGDSISFTVAVSDANFYHLSSNHAKDADELHPLIPYLPISGSVVPVSAIQVTVFPNSGISIGITIHHTIMDGRAVTHFMKIWALISRLGDASQSNESLPFLDRTVIKDPNGIEEAYLKELARFMGSETESGNRRLRVMDIKLEPDMVRSTFELNPINVGRIKEWILGEKTQSIHLSTFVATCAYAWVCLIKAEGKVINPGNMARLAVTMDCRARLDTPVPETYFGNCVRGCVVTAERLILMKEDGVAVAAQLIRETMRGLRKGVLRDMEDVLGNMLKLESRRGFAAAGVMGFGIYETDFGWGRPKKVELVSNDKTGALFMRESRDINGGIEFDLVLNKQVMDAFAEEFFNGLQLSARL</sequence>